<keyword evidence="1 7" id="KW-0645">Protease</keyword>
<dbReference type="HOGENOM" id="CLU_006842_7_6_1"/>
<keyword evidence="3 7" id="KW-0720">Serine protease</keyword>
<dbReference type="GO" id="GO:0006508">
    <property type="term" value="P:proteolysis"/>
    <property type="evidence" value="ECO:0007669"/>
    <property type="project" value="UniProtKB-KW"/>
</dbReference>
<evidence type="ECO:0000256" key="3">
    <source>
        <dbReference type="ARBA" id="ARBA00022825"/>
    </source>
</evidence>
<keyword evidence="8" id="KW-0732">Signal</keyword>
<evidence type="ECO:0000256" key="4">
    <source>
        <dbReference type="ARBA" id="ARBA00023157"/>
    </source>
</evidence>
<feature type="chain" id="PRO_5011407836" evidence="8">
    <location>
        <begin position="25"/>
        <end position="277"/>
    </location>
</feature>
<dbReference type="PANTHER" id="PTHR24252:SF27">
    <property type="entry name" value="TRANSMEMBRANE PROTEASE SERINE 3-LIKE"/>
    <property type="match status" value="1"/>
</dbReference>
<evidence type="ECO:0000313" key="11">
    <source>
        <dbReference type="EnsemblMetazoa" id="CPIJ004986-PA"/>
    </source>
</evidence>
<dbReference type="Gene3D" id="2.40.10.10">
    <property type="entry name" value="Trypsin-like serine proteases"/>
    <property type="match status" value="1"/>
</dbReference>
<reference evidence="11" key="2">
    <citation type="submission" date="2020-05" db="UniProtKB">
        <authorList>
            <consortium name="EnsemblMetazoa"/>
        </authorList>
    </citation>
    <scope>IDENTIFICATION</scope>
    <source>
        <strain evidence="11">JHB</strain>
    </source>
</reference>
<keyword evidence="5" id="KW-0325">Glycoprotein</keyword>
<dbReference type="PROSITE" id="PS50240">
    <property type="entry name" value="TRYPSIN_DOM"/>
    <property type="match status" value="1"/>
</dbReference>
<evidence type="ECO:0000256" key="6">
    <source>
        <dbReference type="ARBA" id="ARBA00024195"/>
    </source>
</evidence>
<dbReference type="InterPro" id="IPR043504">
    <property type="entry name" value="Peptidase_S1_PA_chymotrypsin"/>
</dbReference>
<keyword evidence="4" id="KW-1015">Disulfide bond</keyword>
<dbReference type="Pfam" id="PF00089">
    <property type="entry name" value="Trypsin"/>
    <property type="match status" value="1"/>
</dbReference>
<dbReference type="InterPro" id="IPR033116">
    <property type="entry name" value="TRYPSIN_SER"/>
</dbReference>
<dbReference type="PRINTS" id="PR00722">
    <property type="entry name" value="CHYMOTRYPSIN"/>
</dbReference>
<dbReference type="MEROPS" id="S01.B22"/>
<evidence type="ECO:0000256" key="7">
    <source>
        <dbReference type="RuleBase" id="RU363034"/>
    </source>
</evidence>
<dbReference type="KEGG" id="cqu:CpipJ_CPIJ004986"/>
<protein>
    <submittedName>
        <fullName evidence="10">Serine-type enodpeptidase</fullName>
    </submittedName>
</protein>
<evidence type="ECO:0000313" key="10">
    <source>
        <dbReference type="EMBL" id="EDS44178.1"/>
    </source>
</evidence>
<dbReference type="OrthoDB" id="5597713at2759"/>
<proteinExistence type="inferred from homology"/>
<dbReference type="PROSITE" id="PS00135">
    <property type="entry name" value="TRYPSIN_SER"/>
    <property type="match status" value="1"/>
</dbReference>
<dbReference type="PANTHER" id="PTHR24252">
    <property type="entry name" value="ACROSIN-RELATED"/>
    <property type="match status" value="1"/>
</dbReference>
<dbReference type="EMBL" id="DS231893">
    <property type="protein sequence ID" value="EDS44178.1"/>
    <property type="molecule type" value="Genomic_DNA"/>
</dbReference>
<sequence length="277" mass="30233">MTHNYRRFLVIAVLMLAIPAPVRSHPSESPRIVAGKDAELGQFPYQAMLRIQMEKGRALCGGSLISEEWVLTAGHCVEGASSFEVHLGAVEFKEPEGGDGRTVLNSTEFIRHEEYRRESVSNDIAVIKLPQRVPFSDRIRPVALPTGHDDYNRRMAIASGWGKTKDRGGAAQRLQYAPLKVISNTECMLLYGPGTIQPSTICTRGENRQSTCNGDSGGPLVLEDDRTLIGVVSFGSAIGCERRLPVAFARVTEFTEWIRNKTGVAAGSGEGTTTESQ</sequence>
<dbReference type="InterPro" id="IPR001314">
    <property type="entry name" value="Peptidase_S1A"/>
</dbReference>
<evidence type="ECO:0000256" key="2">
    <source>
        <dbReference type="ARBA" id="ARBA00022801"/>
    </source>
</evidence>
<dbReference type="VEuPathDB" id="VectorBase:CPIJ004986"/>
<accession>B0WD43</accession>
<dbReference type="InterPro" id="IPR009003">
    <property type="entry name" value="Peptidase_S1_PA"/>
</dbReference>
<dbReference type="Proteomes" id="UP000002320">
    <property type="component" value="Unassembled WGS sequence"/>
</dbReference>
<dbReference type="InParanoid" id="B0WD43"/>
<feature type="signal peptide" evidence="8">
    <location>
        <begin position="1"/>
        <end position="24"/>
    </location>
</feature>
<dbReference type="FunFam" id="2.40.10.10:FF:000034">
    <property type="entry name" value="Eupolytin"/>
    <property type="match status" value="1"/>
</dbReference>
<gene>
    <name evidence="11" type="primary">6036595</name>
    <name evidence="10" type="ORF">CpipJ_CPIJ004986</name>
</gene>
<evidence type="ECO:0000256" key="8">
    <source>
        <dbReference type="SAM" id="SignalP"/>
    </source>
</evidence>
<dbReference type="InterPro" id="IPR001254">
    <property type="entry name" value="Trypsin_dom"/>
</dbReference>
<dbReference type="InterPro" id="IPR018114">
    <property type="entry name" value="TRYPSIN_HIS"/>
</dbReference>
<dbReference type="CDD" id="cd00190">
    <property type="entry name" value="Tryp_SPc"/>
    <property type="match status" value="1"/>
</dbReference>
<keyword evidence="12" id="KW-1185">Reference proteome</keyword>
<dbReference type="EnsemblMetazoa" id="CPIJ004986-RA">
    <property type="protein sequence ID" value="CPIJ004986-PA"/>
    <property type="gene ID" value="CPIJ004986"/>
</dbReference>
<dbReference type="GO" id="GO:0004252">
    <property type="term" value="F:serine-type endopeptidase activity"/>
    <property type="evidence" value="ECO:0007669"/>
    <property type="project" value="InterPro"/>
</dbReference>
<reference evidence="10" key="1">
    <citation type="submission" date="2007-03" db="EMBL/GenBank/DDBJ databases">
        <title>Annotation of Culex pipiens quinquefasciatus.</title>
        <authorList>
            <consortium name="The Broad Institute Genome Sequencing Platform"/>
            <person name="Atkinson P.W."/>
            <person name="Hemingway J."/>
            <person name="Christensen B.M."/>
            <person name="Higgs S."/>
            <person name="Kodira C."/>
            <person name="Hannick L."/>
            <person name="Megy K."/>
            <person name="O'Leary S."/>
            <person name="Pearson M."/>
            <person name="Haas B.J."/>
            <person name="Mauceli E."/>
            <person name="Wortman J.R."/>
            <person name="Lee N.H."/>
            <person name="Guigo R."/>
            <person name="Stanke M."/>
            <person name="Alvarado L."/>
            <person name="Amedeo P."/>
            <person name="Antoine C.H."/>
            <person name="Arensburger P."/>
            <person name="Bidwell S.L."/>
            <person name="Crawford M."/>
            <person name="Camaro F."/>
            <person name="Devon K."/>
            <person name="Engels R."/>
            <person name="Hammond M."/>
            <person name="Howarth C."/>
            <person name="Koehrsen M."/>
            <person name="Lawson D."/>
            <person name="Montgomery P."/>
            <person name="Nene V."/>
            <person name="Nusbaum C."/>
            <person name="Puiu D."/>
            <person name="Romero-Severson J."/>
            <person name="Severson D.W."/>
            <person name="Shumway M."/>
            <person name="Sisk P."/>
            <person name="Stolte C."/>
            <person name="Zeng Q."/>
            <person name="Eisenstadt E."/>
            <person name="Fraser-Liggett C."/>
            <person name="Strausberg R."/>
            <person name="Galagan J."/>
            <person name="Birren B."/>
            <person name="Collins F.H."/>
        </authorList>
    </citation>
    <scope>NUCLEOTIDE SEQUENCE [LARGE SCALE GENOMIC DNA]</scope>
    <source>
        <strain evidence="10">JHB</strain>
    </source>
</reference>
<dbReference type="eggNOG" id="KOG3627">
    <property type="taxonomic scope" value="Eukaryota"/>
</dbReference>
<evidence type="ECO:0000313" key="12">
    <source>
        <dbReference type="Proteomes" id="UP000002320"/>
    </source>
</evidence>
<organism>
    <name type="scientific">Culex quinquefasciatus</name>
    <name type="common">Southern house mosquito</name>
    <name type="synonym">Culex pungens</name>
    <dbReference type="NCBI Taxonomy" id="7176"/>
    <lineage>
        <taxon>Eukaryota</taxon>
        <taxon>Metazoa</taxon>
        <taxon>Ecdysozoa</taxon>
        <taxon>Arthropoda</taxon>
        <taxon>Hexapoda</taxon>
        <taxon>Insecta</taxon>
        <taxon>Pterygota</taxon>
        <taxon>Neoptera</taxon>
        <taxon>Endopterygota</taxon>
        <taxon>Diptera</taxon>
        <taxon>Nematocera</taxon>
        <taxon>Culicoidea</taxon>
        <taxon>Culicidae</taxon>
        <taxon>Culicinae</taxon>
        <taxon>Culicini</taxon>
        <taxon>Culex</taxon>
        <taxon>Culex</taxon>
    </lineage>
</organism>
<dbReference type="AlphaFoldDB" id="B0WD43"/>
<dbReference type="OMA" id="TEFTEWI"/>
<evidence type="ECO:0000256" key="5">
    <source>
        <dbReference type="ARBA" id="ARBA00023180"/>
    </source>
</evidence>
<evidence type="ECO:0000256" key="1">
    <source>
        <dbReference type="ARBA" id="ARBA00022670"/>
    </source>
</evidence>
<comment type="similarity">
    <text evidence="6">Belongs to the peptidase S1 family. CLIP subfamily.</text>
</comment>
<evidence type="ECO:0000259" key="9">
    <source>
        <dbReference type="PROSITE" id="PS50240"/>
    </source>
</evidence>
<dbReference type="SUPFAM" id="SSF50494">
    <property type="entry name" value="Trypsin-like serine proteases"/>
    <property type="match status" value="1"/>
</dbReference>
<dbReference type="PROSITE" id="PS00134">
    <property type="entry name" value="TRYPSIN_HIS"/>
    <property type="match status" value="1"/>
</dbReference>
<dbReference type="VEuPathDB" id="VectorBase:CQUJHB010625"/>
<dbReference type="SMART" id="SM00020">
    <property type="entry name" value="Tryp_SPc"/>
    <property type="match status" value="1"/>
</dbReference>
<name>B0WD43_CULQU</name>
<feature type="domain" description="Peptidase S1" evidence="9">
    <location>
        <begin position="32"/>
        <end position="263"/>
    </location>
</feature>
<keyword evidence="2 7" id="KW-0378">Hydrolase</keyword>